<dbReference type="PROSITE" id="PS50943">
    <property type="entry name" value="HTH_CROC1"/>
    <property type="match status" value="1"/>
</dbReference>
<dbReference type="SUPFAM" id="SSF47413">
    <property type="entry name" value="lambda repressor-like DNA-binding domains"/>
    <property type="match status" value="1"/>
</dbReference>
<evidence type="ECO:0000313" key="3">
    <source>
        <dbReference type="Proteomes" id="UP000325411"/>
    </source>
</evidence>
<reference evidence="2 3" key="1">
    <citation type="submission" date="2019-09" db="EMBL/GenBank/DDBJ databases">
        <authorList>
            <person name="Geng P."/>
            <person name="Wan X."/>
            <person name="Zhou G."/>
            <person name="Yuan Z."/>
            <person name="Hu X."/>
        </authorList>
    </citation>
    <scope>NUCLEOTIDE SEQUENCE [LARGE SCALE GENOMIC DNA]</scope>
    <source>
        <strain evidence="2 3">EFR-4</strain>
    </source>
</reference>
<evidence type="ECO:0000313" key="2">
    <source>
        <dbReference type="EMBL" id="KAA8473015.1"/>
    </source>
</evidence>
<dbReference type="GO" id="GO:0003677">
    <property type="term" value="F:DNA binding"/>
    <property type="evidence" value="ECO:0007669"/>
    <property type="project" value="InterPro"/>
</dbReference>
<proteinExistence type="predicted"/>
<dbReference type="RefSeq" id="WP_153623554.1">
    <property type="nucleotide sequence ID" value="NZ_CP064082.1"/>
</dbReference>
<dbReference type="Gene3D" id="1.10.260.40">
    <property type="entry name" value="lambda repressor-like DNA-binding domains"/>
    <property type="match status" value="1"/>
</dbReference>
<evidence type="ECO:0000259" key="1">
    <source>
        <dbReference type="PROSITE" id="PS50943"/>
    </source>
</evidence>
<sequence>MEEKSTSRLEDERRKKGLKLKDVAKDLGIVPQLLNAIEKNRRSVSSQLALKIANYYSKPVEYFFMATRFETRSSKNE</sequence>
<dbReference type="InterPro" id="IPR001387">
    <property type="entry name" value="Cro/C1-type_HTH"/>
</dbReference>
<dbReference type="Pfam" id="PF01381">
    <property type="entry name" value="HTH_3"/>
    <property type="match status" value="1"/>
</dbReference>
<feature type="domain" description="HTH cro/C1-type" evidence="1">
    <location>
        <begin position="9"/>
        <end position="63"/>
    </location>
</feature>
<dbReference type="AlphaFoldDB" id="A0A5M9GGV4"/>
<dbReference type="Proteomes" id="UP000325411">
    <property type="component" value="Unassembled WGS sequence"/>
</dbReference>
<organism evidence="2 3">
    <name type="scientific">Bacillus paranthracis</name>
    <dbReference type="NCBI Taxonomy" id="2026186"/>
    <lineage>
        <taxon>Bacteria</taxon>
        <taxon>Bacillati</taxon>
        <taxon>Bacillota</taxon>
        <taxon>Bacilli</taxon>
        <taxon>Bacillales</taxon>
        <taxon>Bacillaceae</taxon>
        <taxon>Bacillus</taxon>
        <taxon>Bacillus cereus group</taxon>
    </lineage>
</organism>
<dbReference type="SMART" id="SM00530">
    <property type="entry name" value="HTH_XRE"/>
    <property type="match status" value="1"/>
</dbReference>
<protein>
    <submittedName>
        <fullName evidence="2">Helix-turn-helix transcriptional regulator</fullName>
    </submittedName>
</protein>
<dbReference type="InterPro" id="IPR010982">
    <property type="entry name" value="Lambda_DNA-bd_dom_sf"/>
</dbReference>
<comment type="caution">
    <text evidence="2">The sequence shown here is derived from an EMBL/GenBank/DDBJ whole genome shotgun (WGS) entry which is preliminary data.</text>
</comment>
<gene>
    <name evidence="2" type="ORF">FYW06_27945</name>
</gene>
<dbReference type="EMBL" id="VXCE01000044">
    <property type="protein sequence ID" value="KAA8473015.1"/>
    <property type="molecule type" value="Genomic_DNA"/>
</dbReference>
<name>A0A5M9GGV4_9BACI</name>
<dbReference type="CDD" id="cd00093">
    <property type="entry name" value="HTH_XRE"/>
    <property type="match status" value="1"/>
</dbReference>
<accession>A0A5M9GGV4</accession>